<comment type="caution">
    <text evidence="2">The sequence shown here is derived from an EMBL/GenBank/DDBJ whole genome shotgun (WGS) entry which is preliminary data.</text>
</comment>
<dbReference type="EMBL" id="JAKOGG010000001">
    <property type="protein sequence ID" value="MCS4555136.1"/>
    <property type="molecule type" value="Genomic_DNA"/>
</dbReference>
<sequence length="117" mass="13500">MTQRQTPQQKKVLDYVNHSKNSYGENDKSSRKAIRSRKAQVNRQFRREQTQLLQQYDDADELSAALQAQPRLNWKKAADAPLIAHIAKRAKPVLKPMSEAQHQALLKLRKQARPQSS</sequence>
<reference evidence="3" key="2">
    <citation type="submission" date="2023-07" db="EMBL/GenBank/DDBJ databases">
        <title>Shewanella mangrovi sp. nov., an acetaldehyde- degrading bacterium isolated from mangrove sediment.</title>
        <authorList>
            <person name="Liu Y."/>
        </authorList>
    </citation>
    <scope>NUCLEOTIDE SEQUENCE [LARGE SCALE GENOMIC DNA]</scope>
    <source>
        <strain evidence="3">C32</strain>
    </source>
</reference>
<evidence type="ECO:0000313" key="3">
    <source>
        <dbReference type="Proteomes" id="UP001201549"/>
    </source>
</evidence>
<protein>
    <submittedName>
        <fullName evidence="2">Uncharacterized protein</fullName>
    </submittedName>
</protein>
<feature type="region of interest" description="Disordered" evidence="1">
    <location>
        <begin position="1"/>
        <end position="43"/>
    </location>
</feature>
<accession>A0ABT2FIU8</accession>
<dbReference type="Proteomes" id="UP001201549">
    <property type="component" value="Unassembled WGS sequence"/>
</dbReference>
<feature type="compositionally biased region" description="Basic residues" evidence="1">
    <location>
        <begin position="31"/>
        <end position="40"/>
    </location>
</feature>
<evidence type="ECO:0000313" key="2">
    <source>
        <dbReference type="EMBL" id="MCS4555136.1"/>
    </source>
</evidence>
<name>A0ABT2FIU8_9GAMM</name>
<evidence type="ECO:0000256" key="1">
    <source>
        <dbReference type="SAM" id="MobiDB-lite"/>
    </source>
</evidence>
<dbReference type="RefSeq" id="WP_238894538.1">
    <property type="nucleotide sequence ID" value="NZ_JAKOGG010000001.1"/>
</dbReference>
<gene>
    <name evidence="2" type="ORF">L9G74_01665</name>
</gene>
<organism evidence="2 3">
    <name type="scientific">Shewanella electrica</name>
    <dbReference type="NCBI Taxonomy" id="515560"/>
    <lineage>
        <taxon>Bacteria</taxon>
        <taxon>Pseudomonadati</taxon>
        <taxon>Pseudomonadota</taxon>
        <taxon>Gammaproteobacteria</taxon>
        <taxon>Alteromonadales</taxon>
        <taxon>Shewanellaceae</taxon>
        <taxon>Shewanella</taxon>
    </lineage>
</organism>
<reference evidence="2 3" key="1">
    <citation type="submission" date="2022-02" db="EMBL/GenBank/DDBJ databases">
        <authorList>
            <person name="Zhuang L."/>
        </authorList>
    </citation>
    <scope>NUCLEOTIDE SEQUENCE [LARGE SCALE GENOMIC DNA]</scope>
    <source>
        <strain evidence="2 3">C32</strain>
    </source>
</reference>
<keyword evidence="3" id="KW-1185">Reference proteome</keyword>
<proteinExistence type="predicted"/>